<dbReference type="Proteomes" id="UP000886520">
    <property type="component" value="Chromosome 20"/>
</dbReference>
<name>A0A9D4Z726_ADICA</name>
<dbReference type="PANTHER" id="PTHR22997">
    <property type="entry name" value="PIH1 DOMAIN-CONTAINING PROTEIN 1"/>
    <property type="match status" value="1"/>
</dbReference>
<dbReference type="AlphaFoldDB" id="A0A9D4Z726"/>
<protein>
    <recommendedName>
        <fullName evidence="3">PIH1D1/2/3 CS-like domain-containing protein</fullName>
    </recommendedName>
</protein>
<reference evidence="4" key="1">
    <citation type="submission" date="2021-01" db="EMBL/GenBank/DDBJ databases">
        <title>Adiantum capillus-veneris genome.</title>
        <authorList>
            <person name="Fang Y."/>
            <person name="Liao Q."/>
        </authorList>
    </citation>
    <scope>NUCLEOTIDE SEQUENCE</scope>
    <source>
        <strain evidence="4">H3</strain>
        <tissue evidence="4">Leaf</tissue>
    </source>
</reference>
<dbReference type="Pfam" id="PF18201">
    <property type="entry name" value="PIH1_CS"/>
    <property type="match status" value="1"/>
</dbReference>
<evidence type="ECO:0000256" key="1">
    <source>
        <dbReference type="ARBA" id="ARBA00008511"/>
    </source>
</evidence>
<accession>A0A9D4Z726</accession>
<evidence type="ECO:0000313" key="5">
    <source>
        <dbReference type="Proteomes" id="UP000886520"/>
    </source>
</evidence>
<evidence type="ECO:0000256" key="2">
    <source>
        <dbReference type="SAM" id="MobiDB-lite"/>
    </source>
</evidence>
<dbReference type="PANTHER" id="PTHR22997:SF0">
    <property type="entry name" value="PIH1 DOMAIN-CONTAINING PROTEIN 1"/>
    <property type="match status" value="1"/>
</dbReference>
<comment type="caution">
    <text evidence="4">The sequence shown here is derived from an EMBL/GenBank/DDBJ whole genome shotgun (WGS) entry which is preliminary data.</text>
</comment>
<evidence type="ECO:0000259" key="3">
    <source>
        <dbReference type="Pfam" id="PF18201"/>
    </source>
</evidence>
<comment type="similarity">
    <text evidence="1">Belongs to the PIH1 family.</text>
</comment>
<dbReference type="InterPro" id="IPR050734">
    <property type="entry name" value="PIH1/Kintoun_subfamily"/>
</dbReference>
<proteinExistence type="inferred from homology"/>
<organism evidence="4 5">
    <name type="scientific">Adiantum capillus-veneris</name>
    <name type="common">Maidenhair fern</name>
    <dbReference type="NCBI Taxonomy" id="13818"/>
    <lineage>
        <taxon>Eukaryota</taxon>
        <taxon>Viridiplantae</taxon>
        <taxon>Streptophyta</taxon>
        <taxon>Embryophyta</taxon>
        <taxon>Tracheophyta</taxon>
        <taxon>Polypodiopsida</taxon>
        <taxon>Polypodiidae</taxon>
        <taxon>Polypodiales</taxon>
        <taxon>Pteridineae</taxon>
        <taxon>Pteridaceae</taxon>
        <taxon>Vittarioideae</taxon>
        <taxon>Adiantum</taxon>
    </lineage>
</organism>
<evidence type="ECO:0000313" key="4">
    <source>
        <dbReference type="EMBL" id="KAI5063864.1"/>
    </source>
</evidence>
<sequence length="239" mass="26754">MPSPAIDSSTTKHDVSLAEAVVAKKDLLKPSDSLENSEHAGVQSNNKLEGHAKPTQKIVGGAMEVPLREPKYEIIYSNGLDLGKFWMDNNIDEGNKLERPKEILLRVLLPEVVTATEVELDVSDTQALLVVRGLYKLQVKWRYTVDSAKGSAKFDKATHKLEVPLYVQKLLTQVKQGINVVKFSVHLWGRKHLGECQTPALLAYWTKLSALFILNYLVRIVMAWMQPKLSIPANFLSLP</sequence>
<dbReference type="OrthoDB" id="546764at2759"/>
<dbReference type="GO" id="GO:0005737">
    <property type="term" value="C:cytoplasm"/>
    <property type="evidence" value="ECO:0007669"/>
    <property type="project" value="TreeGrafter"/>
</dbReference>
<feature type="region of interest" description="Disordered" evidence="2">
    <location>
        <begin position="29"/>
        <end position="55"/>
    </location>
</feature>
<dbReference type="InterPro" id="IPR041442">
    <property type="entry name" value="PIH1D1/2/3_CS-like"/>
</dbReference>
<dbReference type="EMBL" id="JABFUD020000020">
    <property type="protein sequence ID" value="KAI5063864.1"/>
    <property type="molecule type" value="Genomic_DNA"/>
</dbReference>
<keyword evidence="5" id="KW-1185">Reference proteome</keyword>
<feature type="domain" description="PIH1D1/2/3 CS-like" evidence="3">
    <location>
        <begin position="68"/>
        <end position="167"/>
    </location>
</feature>
<gene>
    <name evidence="4" type="ORF">GOP47_0020534</name>
</gene>